<dbReference type="Pfam" id="PF01966">
    <property type="entry name" value="HD"/>
    <property type="match status" value="1"/>
</dbReference>
<dbReference type="NCBIfam" id="TIGR00277">
    <property type="entry name" value="HDIG"/>
    <property type="match status" value="1"/>
</dbReference>
<keyword evidence="3" id="KW-1185">Reference proteome</keyword>
<dbReference type="CDD" id="cd00077">
    <property type="entry name" value="HDc"/>
    <property type="match status" value="1"/>
</dbReference>
<evidence type="ECO:0000313" key="3">
    <source>
        <dbReference type="Proteomes" id="UP000198771"/>
    </source>
</evidence>
<dbReference type="EMBL" id="FMXO01000003">
    <property type="protein sequence ID" value="SDB12939.1"/>
    <property type="molecule type" value="Genomic_DNA"/>
</dbReference>
<sequence length="264" mass="30531">MMVTELERGVLELCRFARDHYPQEQLERANMALKLDHCLRVFQEAESIAMEEKLEPDAVRVTLWAALFHDVGRFPQYLAYKTFDDRKSVDHGRLGVRVLKKHGFLEGLSAQTQKAVRTAIILHNKRFLSASLPEWAAVPARVVRDADKLDIYKILLQHLRPDAANNPVVTMDLRDEPEVYNEELVRQILDGELGDYSRMQTLNDFRLLLCSWVYDLNFSATKKAVIQRGYLDELLSGLPDTPRIRQVRKTVLARVREYATEPLN</sequence>
<name>A0A1G6AXC0_9BACT</name>
<dbReference type="RefSeq" id="WP_092117155.1">
    <property type="nucleotide sequence ID" value="NZ_FMXO01000003.1"/>
</dbReference>
<organism evidence="2 3">
    <name type="scientific">Desulfonatronum thiosulfatophilum</name>
    <dbReference type="NCBI Taxonomy" id="617002"/>
    <lineage>
        <taxon>Bacteria</taxon>
        <taxon>Pseudomonadati</taxon>
        <taxon>Thermodesulfobacteriota</taxon>
        <taxon>Desulfovibrionia</taxon>
        <taxon>Desulfovibrionales</taxon>
        <taxon>Desulfonatronaceae</taxon>
        <taxon>Desulfonatronum</taxon>
    </lineage>
</organism>
<proteinExistence type="predicted"/>
<dbReference type="SMART" id="SM00471">
    <property type="entry name" value="HDc"/>
    <property type="match status" value="1"/>
</dbReference>
<dbReference type="PROSITE" id="PS51831">
    <property type="entry name" value="HD"/>
    <property type="match status" value="1"/>
</dbReference>
<accession>A0A1G6AXC0</accession>
<dbReference type="Gene3D" id="1.10.3210.10">
    <property type="entry name" value="Hypothetical protein af1432"/>
    <property type="match status" value="1"/>
</dbReference>
<dbReference type="OrthoDB" id="9797344at2"/>
<feature type="domain" description="HD" evidence="1">
    <location>
        <begin position="34"/>
        <end position="152"/>
    </location>
</feature>
<dbReference type="AlphaFoldDB" id="A0A1G6AXC0"/>
<evidence type="ECO:0000259" key="1">
    <source>
        <dbReference type="PROSITE" id="PS51831"/>
    </source>
</evidence>
<dbReference type="Proteomes" id="UP000198771">
    <property type="component" value="Unassembled WGS sequence"/>
</dbReference>
<evidence type="ECO:0000313" key="2">
    <source>
        <dbReference type="EMBL" id="SDB12939.1"/>
    </source>
</evidence>
<gene>
    <name evidence="2" type="ORF">SAMN05660653_00631</name>
</gene>
<dbReference type="STRING" id="617002.SAMN05660653_00631"/>
<dbReference type="InterPro" id="IPR006675">
    <property type="entry name" value="HDIG_dom"/>
</dbReference>
<reference evidence="2 3" key="1">
    <citation type="submission" date="2016-10" db="EMBL/GenBank/DDBJ databases">
        <authorList>
            <person name="de Groot N.N."/>
        </authorList>
    </citation>
    <scope>NUCLEOTIDE SEQUENCE [LARGE SCALE GENOMIC DNA]</scope>
    <source>
        <strain evidence="2 3">ASO4-2</strain>
    </source>
</reference>
<dbReference type="InterPro" id="IPR003607">
    <property type="entry name" value="HD/PDEase_dom"/>
</dbReference>
<dbReference type="InterPro" id="IPR006674">
    <property type="entry name" value="HD_domain"/>
</dbReference>
<protein>
    <submittedName>
        <fullName evidence="2">HDIG domain-containing protein</fullName>
    </submittedName>
</protein>
<dbReference type="SUPFAM" id="SSF109604">
    <property type="entry name" value="HD-domain/PDEase-like"/>
    <property type="match status" value="1"/>
</dbReference>